<dbReference type="Proteomes" id="UP000001940">
    <property type="component" value="Chromosome X"/>
</dbReference>
<dbReference type="AlphaFoldDB" id="E0AHE1"/>
<dbReference type="EMBL" id="BX284606">
    <property type="protein sequence ID" value="CBW44367.1"/>
    <property type="molecule type" value="Genomic_DNA"/>
</dbReference>
<name>E0AHE1_CAEEL</name>
<keyword evidence="1" id="KW-0472">Membrane</keyword>
<dbReference type="WormBase" id="F09B12.7">
    <property type="protein sequence ID" value="CE45274"/>
    <property type="gene ID" value="WBGene00195212"/>
</dbReference>
<dbReference type="KEGG" id="cel:CELE_F09B12.7"/>
<keyword evidence="1" id="KW-1133">Transmembrane helix</keyword>
<keyword evidence="1" id="KW-0812">Transmembrane</keyword>
<dbReference type="PaxDb" id="6239-F09B12.7"/>
<organism evidence="2 3">
    <name type="scientific">Caenorhabditis elegans</name>
    <dbReference type="NCBI Taxonomy" id="6239"/>
    <lineage>
        <taxon>Eukaryota</taxon>
        <taxon>Metazoa</taxon>
        <taxon>Ecdysozoa</taxon>
        <taxon>Nematoda</taxon>
        <taxon>Chromadorea</taxon>
        <taxon>Rhabditida</taxon>
        <taxon>Rhabditina</taxon>
        <taxon>Rhabditomorpha</taxon>
        <taxon>Rhabditoidea</taxon>
        <taxon>Rhabditidae</taxon>
        <taxon>Peloderinae</taxon>
        <taxon>Caenorhabditis</taxon>
    </lineage>
</organism>
<keyword evidence="3" id="KW-1185">Reference proteome</keyword>
<sequence>MNRPSGYDVDTEKRTVGLRNLEERIFVLLLALVGVAFGGYVIYLMYNSVTISER</sequence>
<dbReference type="HOGENOM" id="CLU_3052344_0_0_1"/>
<reference evidence="2 3" key="1">
    <citation type="journal article" date="1998" name="Science">
        <title>Genome sequence of the nematode C. elegans: a platform for investigating biology.</title>
        <authorList>
            <consortium name="The C. elegans sequencing consortium"/>
            <person name="Sulson J.E."/>
            <person name="Waterston R."/>
        </authorList>
    </citation>
    <scope>NUCLEOTIDE SEQUENCE [LARGE SCALE GENOMIC DNA]</scope>
    <source>
        <strain evidence="2 3">Bristol N2</strain>
    </source>
</reference>
<protein>
    <submittedName>
        <fullName evidence="2">Movement protein</fullName>
    </submittedName>
</protein>
<evidence type="ECO:0000313" key="2">
    <source>
        <dbReference type="EMBL" id="CBW44367.1"/>
    </source>
</evidence>
<feature type="transmembrane region" description="Helical" evidence="1">
    <location>
        <begin position="25"/>
        <end position="46"/>
    </location>
</feature>
<dbReference type="Bgee" id="WBGene00195212">
    <property type="expression patterns" value="Expressed in pharyngeal muscle cell (C elegans) and 3 other cell types or tissues"/>
</dbReference>
<evidence type="ECO:0000256" key="1">
    <source>
        <dbReference type="SAM" id="Phobius"/>
    </source>
</evidence>
<proteinExistence type="predicted"/>
<dbReference type="CTD" id="13224096"/>
<gene>
    <name evidence="2" type="ORF">CELE_F09B12.7</name>
    <name evidence="2 4" type="ORF">F09B12.7</name>
</gene>
<evidence type="ECO:0000313" key="4">
    <source>
        <dbReference type="WormBase" id="F09B12.7"/>
    </source>
</evidence>
<evidence type="ECO:0000313" key="3">
    <source>
        <dbReference type="Proteomes" id="UP000001940"/>
    </source>
</evidence>
<dbReference type="SMR" id="E0AHE1"/>
<dbReference type="GeneID" id="13224096"/>
<dbReference type="InParanoid" id="E0AHE1"/>
<dbReference type="RefSeq" id="NP_001257254.1">
    <property type="nucleotide sequence ID" value="NM_001270325.1"/>
</dbReference>
<dbReference type="AGR" id="WB:WBGene00195212"/>
<accession>E0AHE1</accession>